<dbReference type="CDD" id="cd04077">
    <property type="entry name" value="Peptidases_S8_PCSK9_ProteinaseK_like"/>
    <property type="match status" value="1"/>
</dbReference>
<dbReference type="PANTHER" id="PTHR43806:SF58">
    <property type="entry name" value="ALKALINE PROTEASE 1-RELATED"/>
    <property type="match status" value="1"/>
</dbReference>
<name>E9EGD1_METAQ</name>
<feature type="chain" id="PRO_5003235386" evidence="8">
    <location>
        <begin position="20"/>
        <end position="334"/>
    </location>
</feature>
<organism evidence="11">
    <name type="scientific">Metarhizium acridum (strain CQMa 102)</name>
    <dbReference type="NCBI Taxonomy" id="655827"/>
    <lineage>
        <taxon>Eukaryota</taxon>
        <taxon>Fungi</taxon>
        <taxon>Dikarya</taxon>
        <taxon>Ascomycota</taxon>
        <taxon>Pezizomycotina</taxon>
        <taxon>Sordariomycetes</taxon>
        <taxon>Hypocreomycetidae</taxon>
        <taxon>Hypocreales</taxon>
        <taxon>Clavicipitaceae</taxon>
        <taxon>Metarhizium</taxon>
    </lineage>
</organism>
<keyword evidence="4 5" id="KW-0720">Serine protease</keyword>
<dbReference type="OMA" id="INISAGW"/>
<evidence type="ECO:0000259" key="9">
    <source>
        <dbReference type="Pfam" id="PF00082"/>
    </source>
</evidence>
<proteinExistence type="inferred from homology"/>
<dbReference type="InterPro" id="IPR000209">
    <property type="entry name" value="Peptidase_S8/S53_dom"/>
</dbReference>
<sequence>MKTSTVLAGLLGSALPALAALELRIQDKAPWNLRAISHRSPHRAPKVTRLRNFKYYYSWNDETPYYAYVIDSGIRVSHNEFENRAENLWTAFKTSDKKDNFQNGNGHGTHVAGIIASKTYGVAKKARVVSVKVLNNEGRGDLSQAIAGFDAAIRDIHKNRRYHHAVINISAGWTTCSKALATAIDRAYNTRGILTIVAGNEGPGTVQCTPTDSTHSITVGAMAPDWSAAPFTNLRYKVDIFAPGVDILSLAKDSDSATTTKSGTSMAAPHVAALALNAMSVFSKQGQEVTSFLQKTATKNKVKGDLGGSPNLLVNNNNDKQNSCKAQPESDDSC</sequence>
<dbReference type="GO" id="GO:0006508">
    <property type="term" value="P:proteolysis"/>
    <property type="evidence" value="ECO:0007669"/>
    <property type="project" value="UniProtKB-KW"/>
</dbReference>
<dbReference type="PROSITE" id="PS00137">
    <property type="entry name" value="SUBTILASE_HIS"/>
    <property type="match status" value="1"/>
</dbReference>
<dbReference type="Proteomes" id="UP000002499">
    <property type="component" value="Unassembled WGS sequence"/>
</dbReference>
<protein>
    <submittedName>
        <fullName evidence="10">Subtilisin-like protease PR1F</fullName>
    </submittedName>
</protein>
<dbReference type="GeneID" id="19253240"/>
<evidence type="ECO:0000256" key="3">
    <source>
        <dbReference type="ARBA" id="ARBA00022801"/>
    </source>
</evidence>
<gene>
    <name evidence="10" type="ORF">MAC_08929</name>
</gene>
<dbReference type="SUPFAM" id="SSF52743">
    <property type="entry name" value="Subtilisin-like"/>
    <property type="match status" value="1"/>
</dbReference>
<dbReference type="InParanoid" id="E9EGD1"/>
<evidence type="ECO:0000256" key="6">
    <source>
        <dbReference type="RuleBase" id="RU003355"/>
    </source>
</evidence>
<dbReference type="PANTHER" id="PTHR43806">
    <property type="entry name" value="PEPTIDASE S8"/>
    <property type="match status" value="1"/>
</dbReference>
<feature type="signal peptide" evidence="8">
    <location>
        <begin position="1"/>
        <end position="19"/>
    </location>
</feature>
<dbReference type="InterPro" id="IPR036852">
    <property type="entry name" value="Peptidase_S8/S53_dom_sf"/>
</dbReference>
<keyword evidence="3 5" id="KW-0378">Hydrolase</keyword>
<evidence type="ECO:0000256" key="4">
    <source>
        <dbReference type="ARBA" id="ARBA00022825"/>
    </source>
</evidence>
<dbReference type="InterPro" id="IPR023828">
    <property type="entry name" value="Peptidase_S8_Ser-AS"/>
</dbReference>
<keyword evidence="11" id="KW-1185">Reference proteome</keyword>
<dbReference type="KEGG" id="maw:19253240"/>
<evidence type="ECO:0000256" key="8">
    <source>
        <dbReference type="SAM" id="SignalP"/>
    </source>
</evidence>
<dbReference type="EMBL" id="GL698593">
    <property type="protein sequence ID" value="EFY85046.1"/>
    <property type="molecule type" value="Genomic_DNA"/>
</dbReference>
<evidence type="ECO:0000313" key="10">
    <source>
        <dbReference type="EMBL" id="EFY85046.1"/>
    </source>
</evidence>
<dbReference type="PROSITE" id="PS51892">
    <property type="entry name" value="SUBTILASE"/>
    <property type="match status" value="1"/>
</dbReference>
<evidence type="ECO:0000256" key="1">
    <source>
        <dbReference type="ARBA" id="ARBA00011073"/>
    </source>
</evidence>
<dbReference type="GO" id="GO:0004252">
    <property type="term" value="F:serine-type endopeptidase activity"/>
    <property type="evidence" value="ECO:0007669"/>
    <property type="project" value="UniProtKB-UniRule"/>
</dbReference>
<dbReference type="PRINTS" id="PR00723">
    <property type="entry name" value="SUBTILISIN"/>
</dbReference>
<dbReference type="PROSITE" id="PS00136">
    <property type="entry name" value="SUBTILASE_ASP"/>
    <property type="match status" value="1"/>
</dbReference>
<feature type="region of interest" description="Disordered" evidence="7">
    <location>
        <begin position="303"/>
        <end position="334"/>
    </location>
</feature>
<dbReference type="InterPro" id="IPR034193">
    <property type="entry name" value="PCSK9_ProteinaseK-like"/>
</dbReference>
<evidence type="ECO:0000256" key="2">
    <source>
        <dbReference type="ARBA" id="ARBA00022670"/>
    </source>
</evidence>
<dbReference type="OrthoDB" id="206201at2759"/>
<feature type="active site" description="Charge relay system" evidence="5">
    <location>
        <position position="71"/>
    </location>
</feature>
<dbReference type="InterPro" id="IPR015500">
    <property type="entry name" value="Peptidase_S8_subtilisin-rel"/>
</dbReference>
<dbReference type="Gene3D" id="3.40.50.200">
    <property type="entry name" value="Peptidase S8/S53 domain"/>
    <property type="match status" value="1"/>
</dbReference>
<dbReference type="eggNOG" id="KOG1153">
    <property type="taxonomic scope" value="Eukaryota"/>
</dbReference>
<accession>E9EGD1</accession>
<feature type="active site" description="Charge relay system" evidence="5">
    <location>
        <position position="107"/>
    </location>
</feature>
<feature type="active site" description="Charge relay system" evidence="5">
    <location>
        <position position="265"/>
    </location>
</feature>
<dbReference type="AlphaFoldDB" id="E9EGD1"/>
<evidence type="ECO:0000256" key="7">
    <source>
        <dbReference type="SAM" id="MobiDB-lite"/>
    </source>
</evidence>
<keyword evidence="8" id="KW-0732">Signal</keyword>
<dbReference type="InterPro" id="IPR050131">
    <property type="entry name" value="Peptidase_S8_subtilisin-like"/>
</dbReference>
<dbReference type="InterPro" id="IPR023827">
    <property type="entry name" value="Peptidase_S8_Asp-AS"/>
</dbReference>
<reference evidence="10 11" key="1">
    <citation type="journal article" date="2011" name="PLoS Genet.">
        <title>Genome sequencing and comparative transcriptomics of the model entomopathogenic fungi Metarhizium anisopliae and M. acridum.</title>
        <authorList>
            <person name="Gao Q."/>
            <person name="Jin K."/>
            <person name="Ying S.H."/>
            <person name="Zhang Y."/>
            <person name="Xiao G."/>
            <person name="Shang Y."/>
            <person name="Duan Z."/>
            <person name="Hu X."/>
            <person name="Xie X.Q."/>
            <person name="Zhou G."/>
            <person name="Peng G."/>
            <person name="Luo Z."/>
            <person name="Huang W."/>
            <person name="Wang B."/>
            <person name="Fang W."/>
            <person name="Wang S."/>
            <person name="Zhong Y."/>
            <person name="Ma L.J."/>
            <person name="St Leger R.J."/>
            <person name="Zhao G.P."/>
            <person name="Pei Y."/>
            <person name="Feng M.G."/>
            <person name="Xia Y."/>
            <person name="Wang C."/>
        </authorList>
    </citation>
    <scope>NUCLEOTIDE SEQUENCE [LARGE SCALE GENOMIC DNA]</scope>
    <source>
        <strain evidence="10 11">CQMa 102</strain>
    </source>
</reference>
<dbReference type="HOGENOM" id="CLU_011263_1_0_1"/>
<evidence type="ECO:0000256" key="5">
    <source>
        <dbReference type="PROSITE-ProRule" id="PRU01240"/>
    </source>
</evidence>
<keyword evidence="2 5" id="KW-0645">Protease</keyword>
<dbReference type="Pfam" id="PF00082">
    <property type="entry name" value="Peptidase_S8"/>
    <property type="match status" value="1"/>
</dbReference>
<comment type="similarity">
    <text evidence="1 5 6">Belongs to the peptidase S8 family.</text>
</comment>
<dbReference type="PROSITE" id="PS00138">
    <property type="entry name" value="SUBTILASE_SER"/>
    <property type="match status" value="1"/>
</dbReference>
<dbReference type="InterPro" id="IPR022398">
    <property type="entry name" value="Peptidase_S8_His-AS"/>
</dbReference>
<evidence type="ECO:0000313" key="11">
    <source>
        <dbReference type="Proteomes" id="UP000002499"/>
    </source>
</evidence>
<feature type="domain" description="Peptidase S8/S53" evidence="9">
    <location>
        <begin position="69"/>
        <end position="303"/>
    </location>
</feature>